<dbReference type="EMBL" id="LCLA01000024">
    <property type="protein sequence ID" value="KKU09991.1"/>
    <property type="molecule type" value="Genomic_DNA"/>
</dbReference>
<name>A0A0G1MNQ3_9BACT</name>
<dbReference type="AlphaFoldDB" id="A0A0G1MNQ3"/>
<evidence type="ECO:0000313" key="1">
    <source>
        <dbReference type="EMBL" id="KKU09991.1"/>
    </source>
</evidence>
<protein>
    <recommendedName>
        <fullName evidence="3">Transposase</fullName>
    </recommendedName>
</protein>
<proteinExistence type="predicted"/>
<comment type="caution">
    <text evidence="1">The sequence shown here is derived from an EMBL/GenBank/DDBJ whole genome shotgun (WGS) entry which is preliminary data.</text>
</comment>
<organism evidence="1 2">
    <name type="scientific">Candidatus Woesebacteria bacterium GW2011_GWB1_45_5</name>
    <dbReference type="NCBI Taxonomy" id="1618581"/>
    <lineage>
        <taxon>Bacteria</taxon>
        <taxon>Candidatus Woeseibacteriota</taxon>
    </lineage>
</organism>
<accession>A0A0G1MNQ3</accession>
<dbReference type="Proteomes" id="UP000034329">
    <property type="component" value="Unassembled WGS sequence"/>
</dbReference>
<reference evidence="1 2" key="1">
    <citation type="journal article" date="2015" name="Nature">
        <title>rRNA introns, odd ribosomes, and small enigmatic genomes across a large radiation of phyla.</title>
        <authorList>
            <person name="Brown C.T."/>
            <person name="Hug L.A."/>
            <person name="Thomas B.C."/>
            <person name="Sharon I."/>
            <person name="Castelle C.J."/>
            <person name="Singh A."/>
            <person name="Wilkins M.J."/>
            <person name="Williams K.H."/>
            <person name="Banfield J.F."/>
        </authorList>
    </citation>
    <scope>NUCLEOTIDE SEQUENCE [LARGE SCALE GENOMIC DNA]</scope>
</reference>
<evidence type="ECO:0000313" key="2">
    <source>
        <dbReference type="Proteomes" id="UP000034329"/>
    </source>
</evidence>
<sequence>MGKIEEGYEIRQEQCKAGQHSFEQIGKKKESHYLLLGLLEMKMVEKPIIRCTKCGSQLPGDLMITDTIHIS</sequence>
<evidence type="ECO:0008006" key="3">
    <source>
        <dbReference type="Google" id="ProtNLM"/>
    </source>
</evidence>
<gene>
    <name evidence="1" type="ORF">UX13_C0024G0013</name>
</gene>